<dbReference type="Proteomes" id="UP000601789">
    <property type="component" value="Unassembled WGS sequence"/>
</dbReference>
<dbReference type="InterPro" id="IPR014567">
    <property type="entry name" value="UCP031900"/>
</dbReference>
<sequence length="329" mass="35960">MALALGLGLSAWCAPLALAESSAPVTVETRSIPFSTFAAGSSQVRFGKLEFVGGFELRSRASKFGQMSAFRFTEPGGQFIGVSDHGYWFFGSVERDGNIPVGVSDFRKQPIVDAAGNVISDKHYVDAEGLDVHGGVATVSFERLARVTEYPISAHGAGAPLRDLDFLIPRRELRYNSGMETVARGPAGSALQGARIVIAERSIDQEGNIFASVLEGPRKGIFKVKRRDDFDVTDGVFLPDGDLLLLERRFTRPISVGMRMRRIDGSKIKPGAVIDGEVLIDADLSARIDNMEAIDVWQREDGELVVSVVSDDNQSFLQRTLYLEFVLRE</sequence>
<proteinExistence type="predicted"/>
<dbReference type="EMBL" id="JADGMQ010000008">
    <property type="protein sequence ID" value="MBI1621429.1"/>
    <property type="molecule type" value="Genomic_DNA"/>
</dbReference>
<evidence type="ECO:0000256" key="1">
    <source>
        <dbReference type="SAM" id="SignalP"/>
    </source>
</evidence>
<evidence type="ECO:0000259" key="2">
    <source>
        <dbReference type="Pfam" id="PF13449"/>
    </source>
</evidence>
<reference evidence="3 4" key="1">
    <citation type="submission" date="2020-10" db="EMBL/GenBank/DDBJ databases">
        <title>Aquamicrobium zhengzhouensis sp. nov., a exopolysaccharide producing bacterium isolated from farmland soil.</title>
        <authorList>
            <person name="Wang X."/>
        </authorList>
    </citation>
    <scope>NUCLEOTIDE SEQUENCE [LARGE SCALE GENOMIC DNA]</scope>
    <source>
        <strain evidence="4">cd-1</strain>
    </source>
</reference>
<accession>A0ABS0SF52</accession>
<dbReference type="PIRSF" id="PIRSF031900">
    <property type="entry name" value="UCP031900"/>
    <property type="match status" value="1"/>
</dbReference>
<keyword evidence="4" id="KW-1185">Reference proteome</keyword>
<dbReference type="InterPro" id="IPR027372">
    <property type="entry name" value="Phytase-like_dom"/>
</dbReference>
<protein>
    <submittedName>
        <fullName evidence="3">Esterase-like activity of phytase family protein</fullName>
    </submittedName>
</protein>
<feature type="chain" id="PRO_5046384444" evidence="1">
    <location>
        <begin position="20"/>
        <end position="329"/>
    </location>
</feature>
<name>A0ABS0SF52_9HYPH</name>
<evidence type="ECO:0000313" key="3">
    <source>
        <dbReference type="EMBL" id="MBI1621429.1"/>
    </source>
</evidence>
<evidence type="ECO:0000313" key="4">
    <source>
        <dbReference type="Proteomes" id="UP000601789"/>
    </source>
</evidence>
<comment type="caution">
    <text evidence="3">The sequence shown here is derived from an EMBL/GenBank/DDBJ whole genome shotgun (WGS) entry which is preliminary data.</text>
</comment>
<feature type="signal peptide" evidence="1">
    <location>
        <begin position="1"/>
        <end position="19"/>
    </location>
</feature>
<gene>
    <name evidence="3" type="ORF">IOD40_12240</name>
</gene>
<keyword evidence="1" id="KW-0732">Signal</keyword>
<organism evidence="3 4">
    <name type="scientific">Aquamicrobium zhengzhouense</name>
    <dbReference type="NCBI Taxonomy" id="2781738"/>
    <lineage>
        <taxon>Bacteria</taxon>
        <taxon>Pseudomonadati</taxon>
        <taxon>Pseudomonadota</taxon>
        <taxon>Alphaproteobacteria</taxon>
        <taxon>Hyphomicrobiales</taxon>
        <taxon>Phyllobacteriaceae</taxon>
        <taxon>Aquamicrobium</taxon>
    </lineage>
</organism>
<feature type="domain" description="Phytase-like" evidence="2">
    <location>
        <begin position="63"/>
        <end position="313"/>
    </location>
</feature>
<dbReference type="Pfam" id="PF13449">
    <property type="entry name" value="Phytase-like"/>
    <property type="match status" value="1"/>
</dbReference>